<reference evidence="1" key="1">
    <citation type="journal article" date="2014" name="Front. Microbiol.">
        <title>High frequency of phylogenetically diverse reductive dehalogenase-homologous genes in deep subseafloor sedimentary metagenomes.</title>
        <authorList>
            <person name="Kawai M."/>
            <person name="Futagami T."/>
            <person name="Toyoda A."/>
            <person name="Takaki Y."/>
            <person name="Nishi S."/>
            <person name="Hori S."/>
            <person name="Arai W."/>
            <person name="Tsubouchi T."/>
            <person name="Morono Y."/>
            <person name="Uchiyama I."/>
            <person name="Ito T."/>
            <person name="Fujiyama A."/>
            <person name="Inagaki F."/>
            <person name="Takami H."/>
        </authorList>
    </citation>
    <scope>NUCLEOTIDE SEQUENCE</scope>
    <source>
        <strain evidence="1">Expedition CK06-06</strain>
    </source>
</reference>
<evidence type="ECO:0000313" key="1">
    <source>
        <dbReference type="EMBL" id="GAH00593.1"/>
    </source>
</evidence>
<dbReference type="AlphaFoldDB" id="X1DW42"/>
<protein>
    <submittedName>
        <fullName evidence="1">Uncharacterized protein</fullName>
    </submittedName>
</protein>
<sequence length="103" mass="11666">MEIDHTLPNLISMASYGHFSLHIKHILHSPFPVKKSNGSSNIRICFGQTSSQTPHSDRPTHFTGFRASFKKEYSDTAEEIAANGHTYLQYILGYQTDNIIIKE</sequence>
<dbReference type="EMBL" id="BART01029384">
    <property type="protein sequence ID" value="GAH00593.1"/>
    <property type="molecule type" value="Genomic_DNA"/>
</dbReference>
<name>X1DW42_9ZZZZ</name>
<gene>
    <name evidence="1" type="ORF">S01H4_51578</name>
</gene>
<accession>X1DW42</accession>
<proteinExistence type="predicted"/>
<comment type="caution">
    <text evidence="1">The sequence shown here is derived from an EMBL/GenBank/DDBJ whole genome shotgun (WGS) entry which is preliminary data.</text>
</comment>
<organism evidence="1">
    <name type="scientific">marine sediment metagenome</name>
    <dbReference type="NCBI Taxonomy" id="412755"/>
    <lineage>
        <taxon>unclassified sequences</taxon>
        <taxon>metagenomes</taxon>
        <taxon>ecological metagenomes</taxon>
    </lineage>
</organism>